<feature type="transmembrane region" description="Helical" evidence="6">
    <location>
        <begin position="250"/>
        <end position="267"/>
    </location>
</feature>
<keyword evidence="3 6" id="KW-0812">Transmembrane</keyword>
<evidence type="ECO:0000256" key="5">
    <source>
        <dbReference type="ARBA" id="ARBA00023136"/>
    </source>
</evidence>
<feature type="transmembrane region" description="Helical" evidence="6">
    <location>
        <begin position="152"/>
        <end position="173"/>
    </location>
</feature>
<keyword evidence="5 6" id="KW-0472">Membrane</keyword>
<feature type="transmembrane region" description="Helical" evidence="6">
    <location>
        <begin position="12"/>
        <end position="31"/>
    </location>
</feature>
<dbReference type="Proteomes" id="UP000009011">
    <property type="component" value="Chromosome"/>
</dbReference>
<dbReference type="PANTHER" id="PTHR32322">
    <property type="entry name" value="INNER MEMBRANE TRANSPORTER"/>
    <property type="match status" value="1"/>
</dbReference>
<reference evidence="8 9" key="1">
    <citation type="journal article" date="2013" name="PLoS ONE">
        <title>Genomic analysis of Melioribacter roseus, facultatively anaerobic organotrophic bacterium representing a novel deep lineage within Bacteriodetes/Chlorobi group.</title>
        <authorList>
            <person name="Kadnikov V.V."/>
            <person name="Mardanov A.V."/>
            <person name="Podosokorskaya O.A."/>
            <person name="Gavrilov S.N."/>
            <person name="Kublanov I.V."/>
            <person name="Beletsky A.V."/>
            <person name="Bonch-Osmolovskaya E.A."/>
            <person name="Ravin N.V."/>
        </authorList>
    </citation>
    <scope>NUCLEOTIDE SEQUENCE [LARGE SCALE GENOMIC DNA]</scope>
    <source>
        <strain evidence="9">JCM 17771 / P3M-2</strain>
    </source>
</reference>
<feature type="transmembrane region" description="Helical" evidence="6">
    <location>
        <begin position="68"/>
        <end position="86"/>
    </location>
</feature>
<dbReference type="GO" id="GO:0016020">
    <property type="term" value="C:membrane"/>
    <property type="evidence" value="ECO:0007669"/>
    <property type="project" value="UniProtKB-SubCell"/>
</dbReference>
<dbReference type="InterPro" id="IPR050638">
    <property type="entry name" value="AA-Vitamin_Transporters"/>
</dbReference>
<dbReference type="InterPro" id="IPR037185">
    <property type="entry name" value="EmrE-like"/>
</dbReference>
<organism evidence="8 9">
    <name type="scientific">Melioribacter roseus (strain DSM 23840 / JCM 17771 / VKM B-2668 / P3M-2)</name>
    <dbReference type="NCBI Taxonomy" id="1191523"/>
    <lineage>
        <taxon>Bacteria</taxon>
        <taxon>Pseudomonadati</taxon>
        <taxon>Ignavibacteriota</taxon>
        <taxon>Ignavibacteria</taxon>
        <taxon>Ignavibacteriales</taxon>
        <taxon>Melioribacteraceae</taxon>
        <taxon>Melioribacter</taxon>
    </lineage>
</organism>
<dbReference type="KEGG" id="mro:MROS_1602"/>
<comment type="similarity">
    <text evidence="2">Belongs to the EamA transporter family.</text>
</comment>
<dbReference type="STRING" id="1191523.MROS_1602"/>
<dbReference type="PATRIC" id="fig|1191523.3.peg.1700"/>
<gene>
    <name evidence="8" type="ordered locus">MROS_1602</name>
</gene>
<accession>I7A4L6</accession>
<protein>
    <submittedName>
        <fullName evidence="8">DMT superfamily drug/metabolite permease</fullName>
    </submittedName>
</protein>
<dbReference type="SUPFAM" id="SSF103481">
    <property type="entry name" value="Multidrug resistance efflux transporter EmrE"/>
    <property type="match status" value="2"/>
</dbReference>
<comment type="subcellular location">
    <subcellularLocation>
        <location evidence="1">Membrane</location>
        <topology evidence="1">Multi-pass membrane protein</topology>
    </subcellularLocation>
</comment>
<dbReference type="EMBL" id="CP003557">
    <property type="protein sequence ID" value="AFN74836.1"/>
    <property type="molecule type" value="Genomic_DNA"/>
</dbReference>
<feature type="domain" description="EamA" evidence="7">
    <location>
        <begin position="9"/>
        <end position="141"/>
    </location>
</feature>
<sequence>MISDTKTRAYLAWAAICLIWGTTYLAIRIGVEDLPPLLFAGFRWFLAGPILFLFLIKKGCRLPGWQDIKRSAVVGILLLGFGNGFVVFSEQWIPSGLAALLITTVPFWIVGIESFYVRGSNLNMKIIIGLLAGMSGVTLIFGSNIISIFDPHYIKGVAGLFVAVTSWSVGTVYSKYNATEVHPLMSAAVQMTIAGTLMTSVSLIIGEHKNLTFTPESVAAFFYLLIVGSLIGYGSYIYAIEHLPVSFVSTYAYINPVIAIFLGWLVLDEVINLELFLSSAIILSGVYLVKRGSVEARTKLSRTDR</sequence>
<feature type="transmembrane region" description="Helical" evidence="6">
    <location>
        <begin position="185"/>
        <end position="206"/>
    </location>
</feature>
<feature type="transmembrane region" description="Helical" evidence="6">
    <location>
        <begin position="124"/>
        <end position="146"/>
    </location>
</feature>
<feature type="transmembrane region" description="Helical" evidence="6">
    <location>
        <begin position="218"/>
        <end position="238"/>
    </location>
</feature>
<dbReference type="eggNOG" id="COG0697">
    <property type="taxonomic scope" value="Bacteria"/>
</dbReference>
<evidence type="ECO:0000313" key="9">
    <source>
        <dbReference type="Proteomes" id="UP000009011"/>
    </source>
</evidence>
<proteinExistence type="inferred from homology"/>
<keyword evidence="4 6" id="KW-1133">Transmembrane helix</keyword>
<dbReference type="HOGENOM" id="CLU_033863_5_1_10"/>
<feature type="transmembrane region" description="Helical" evidence="6">
    <location>
        <begin position="273"/>
        <end position="289"/>
    </location>
</feature>
<evidence type="ECO:0000256" key="1">
    <source>
        <dbReference type="ARBA" id="ARBA00004141"/>
    </source>
</evidence>
<evidence type="ECO:0000256" key="6">
    <source>
        <dbReference type="SAM" id="Phobius"/>
    </source>
</evidence>
<name>I7A4L6_MELRP</name>
<evidence type="ECO:0000256" key="2">
    <source>
        <dbReference type="ARBA" id="ARBA00007362"/>
    </source>
</evidence>
<feature type="transmembrane region" description="Helical" evidence="6">
    <location>
        <begin position="37"/>
        <end position="56"/>
    </location>
</feature>
<dbReference type="AlphaFoldDB" id="I7A4L6"/>
<dbReference type="InterPro" id="IPR000620">
    <property type="entry name" value="EamA_dom"/>
</dbReference>
<feature type="transmembrane region" description="Helical" evidence="6">
    <location>
        <begin position="92"/>
        <end position="112"/>
    </location>
</feature>
<feature type="domain" description="EamA" evidence="7">
    <location>
        <begin position="155"/>
        <end position="289"/>
    </location>
</feature>
<evidence type="ECO:0000256" key="3">
    <source>
        <dbReference type="ARBA" id="ARBA00022692"/>
    </source>
</evidence>
<evidence type="ECO:0000259" key="7">
    <source>
        <dbReference type="Pfam" id="PF00892"/>
    </source>
</evidence>
<evidence type="ECO:0000313" key="8">
    <source>
        <dbReference type="EMBL" id="AFN74836.1"/>
    </source>
</evidence>
<evidence type="ECO:0000256" key="4">
    <source>
        <dbReference type="ARBA" id="ARBA00022989"/>
    </source>
</evidence>
<keyword evidence="9" id="KW-1185">Reference proteome</keyword>
<dbReference type="Pfam" id="PF00892">
    <property type="entry name" value="EamA"/>
    <property type="match status" value="2"/>
</dbReference>
<dbReference type="PANTHER" id="PTHR32322:SF2">
    <property type="entry name" value="EAMA DOMAIN-CONTAINING PROTEIN"/>
    <property type="match status" value="1"/>
</dbReference>